<accession>A0ABS5RFQ5</accession>
<protein>
    <submittedName>
        <fullName evidence="2">Uncharacterized protein</fullName>
    </submittedName>
</protein>
<dbReference type="EMBL" id="JAHCLR010000003">
    <property type="protein sequence ID" value="MBS9532296.1"/>
    <property type="molecule type" value="Genomic_DNA"/>
</dbReference>
<reference evidence="2 3" key="1">
    <citation type="submission" date="2021-05" db="EMBL/GenBank/DDBJ databases">
        <title>Mycobacterium acidophilum sp. nov., an extremely acid-tolerant member of the genus Mycobacterium.</title>
        <authorList>
            <person name="Xia J."/>
        </authorList>
    </citation>
    <scope>NUCLEOTIDE SEQUENCE [LARGE SCALE GENOMIC DNA]</scope>
    <source>
        <strain evidence="2 3">M1</strain>
    </source>
</reference>
<evidence type="ECO:0000256" key="1">
    <source>
        <dbReference type="SAM" id="MobiDB-lite"/>
    </source>
</evidence>
<gene>
    <name evidence="2" type="ORF">KIH27_01690</name>
</gene>
<sequence length="100" mass="10762">MNPNTSKRSFADWQSGHPPIPAEGVDALISAPPPDDWREQSEQWLAWIFEGVSILGWTMTQYGNKMVIASGPGAPSSLSRGLPIIDAIKTFLSLPEPSGG</sequence>
<organism evidence="2 3">
    <name type="scientific">Mycolicibacter acidiphilus</name>
    <dbReference type="NCBI Taxonomy" id="2835306"/>
    <lineage>
        <taxon>Bacteria</taxon>
        <taxon>Bacillati</taxon>
        <taxon>Actinomycetota</taxon>
        <taxon>Actinomycetes</taxon>
        <taxon>Mycobacteriales</taxon>
        <taxon>Mycobacteriaceae</taxon>
        <taxon>Mycolicibacter</taxon>
    </lineage>
</organism>
<name>A0ABS5RFQ5_9MYCO</name>
<evidence type="ECO:0000313" key="3">
    <source>
        <dbReference type="Proteomes" id="UP001519535"/>
    </source>
</evidence>
<feature type="region of interest" description="Disordered" evidence="1">
    <location>
        <begin position="1"/>
        <end position="37"/>
    </location>
</feature>
<comment type="caution">
    <text evidence="2">The sequence shown here is derived from an EMBL/GenBank/DDBJ whole genome shotgun (WGS) entry which is preliminary data.</text>
</comment>
<proteinExistence type="predicted"/>
<dbReference type="RefSeq" id="WP_214091189.1">
    <property type="nucleotide sequence ID" value="NZ_JAHCLR010000003.1"/>
</dbReference>
<keyword evidence="3" id="KW-1185">Reference proteome</keyword>
<dbReference type="Proteomes" id="UP001519535">
    <property type="component" value="Unassembled WGS sequence"/>
</dbReference>
<evidence type="ECO:0000313" key="2">
    <source>
        <dbReference type="EMBL" id="MBS9532296.1"/>
    </source>
</evidence>